<evidence type="ECO:0000256" key="3">
    <source>
        <dbReference type="ARBA" id="ARBA00004651"/>
    </source>
</evidence>
<evidence type="ECO:0000256" key="6">
    <source>
        <dbReference type="ARBA" id="ARBA00022553"/>
    </source>
</evidence>
<organism evidence="17 18">
    <name type="scientific">Vibrio nigripulchritudo SOn1</name>
    <dbReference type="NCBI Taxonomy" id="1238450"/>
    <lineage>
        <taxon>Bacteria</taxon>
        <taxon>Pseudomonadati</taxon>
        <taxon>Pseudomonadota</taxon>
        <taxon>Gammaproteobacteria</taxon>
        <taxon>Vibrionales</taxon>
        <taxon>Vibrionaceae</taxon>
        <taxon>Vibrio</taxon>
    </lineage>
</organism>
<evidence type="ECO:0000313" key="18">
    <source>
        <dbReference type="Proteomes" id="UP000018211"/>
    </source>
</evidence>
<keyword evidence="12 15" id="KW-1133">Transmembrane helix</keyword>
<dbReference type="GO" id="GO:0005524">
    <property type="term" value="F:ATP binding"/>
    <property type="evidence" value="ECO:0007669"/>
    <property type="project" value="UniProtKB-KW"/>
</dbReference>
<comment type="catalytic activity">
    <reaction evidence="1">
        <text>ATP + protein L-histidine = ADP + protein N-phospho-L-histidine.</text>
        <dbReference type="EC" id="2.7.13.3"/>
    </reaction>
</comment>
<evidence type="ECO:0000259" key="16">
    <source>
        <dbReference type="PROSITE" id="PS50109"/>
    </source>
</evidence>
<dbReference type="InterPro" id="IPR050980">
    <property type="entry name" value="2C_sensor_his_kinase"/>
</dbReference>
<dbReference type="CDD" id="cd00130">
    <property type="entry name" value="PAS"/>
    <property type="match status" value="1"/>
</dbReference>
<evidence type="ECO:0000313" key="17">
    <source>
        <dbReference type="EMBL" id="CCO46108.1"/>
    </source>
</evidence>
<evidence type="ECO:0000256" key="1">
    <source>
        <dbReference type="ARBA" id="ARBA00000085"/>
    </source>
</evidence>
<comment type="caution">
    <text evidence="17">The sequence shown here is derived from an EMBL/GenBank/DDBJ whole genome shotgun (WGS) entry which is preliminary data.</text>
</comment>
<dbReference type="EC" id="2.7.13.3" evidence="4"/>
<dbReference type="Pfam" id="PF14689">
    <property type="entry name" value="SPOB_a"/>
    <property type="match status" value="1"/>
</dbReference>
<keyword evidence="8 15" id="KW-0812">Transmembrane</keyword>
<evidence type="ECO:0000256" key="13">
    <source>
        <dbReference type="ARBA" id="ARBA00023012"/>
    </source>
</evidence>
<dbReference type="SUPFAM" id="SSF55785">
    <property type="entry name" value="PYP-like sensor domain (PAS domain)"/>
    <property type="match status" value="1"/>
</dbReference>
<dbReference type="InterPro" id="IPR003594">
    <property type="entry name" value="HATPase_dom"/>
</dbReference>
<reference evidence="17 18" key="1">
    <citation type="journal article" date="2013" name="ISME J.">
        <title>Comparative genomics of pathogenic lineages of Vibrio nigripulchritudo identifies virulence-associated traits.</title>
        <authorList>
            <person name="Goudenege D."/>
            <person name="Labreuche Y."/>
            <person name="Krin E."/>
            <person name="Ansquer D."/>
            <person name="Mangenot S."/>
            <person name="Calteau A."/>
            <person name="Medigue C."/>
            <person name="Mazel D."/>
            <person name="Polz M.F."/>
            <person name="Le Roux F."/>
        </authorList>
    </citation>
    <scope>NUCLEOTIDE SEQUENCE [LARGE SCALE GENOMIC DNA]</scope>
    <source>
        <strain evidence="17 18">SOn1</strain>
    </source>
</reference>
<evidence type="ECO:0000256" key="12">
    <source>
        <dbReference type="ARBA" id="ARBA00022989"/>
    </source>
</evidence>
<feature type="transmembrane region" description="Helical" evidence="15">
    <location>
        <begin position="12"/>
        <end position="36"/>
    </location>
</feature>
<dbReference type="GO" id="GO:0004673">
    <property type="term" value="F:protein histidine kinase activity"/>
    <property type="evidence" value="ECO:0007669"/>
    <property type="project" value="UniProtKB-EC"/>
</dbReference>
<dbReference type="GO" id="GO:0000160">
    <property type="term" value="P:phosphorelay signal transduction system"/>
    <property type="evidence" value="ECO:0007669"/>
    <property type="project" value="UniProtKB-KW"/>
</dbReference>
<keyword evidence="11" id="KW-0067">ATP-binding</keyword>
<comment type="subcellular location">
    <subcellularLocation>
        <location evidence="2">Cell inner membrane</location>
    </subcellularLocation>
    <subcellularLocation>
        <location evidence="3">Cell membrane</location>
        <topology evidence="3">Multi-pass membrane protein</topology>
    </subcellularLocation>
</comment>
<gene>
    <name evidence="17" type="ORF">VIBNISOn1_1670032</name>
</gene>
<keyword evidence="14 15" id="KW-0472">Membrane</keyword>
<dbReference type="Pfam" id="PF17203">
    <property type="entry name" value="sCache_3_2"/>
    <property type="match status" value="1"/>
</dbReference>
<dbReference type="AlphaFoldDB" id="A0AAV2VN02"/>
<accession>A0AAV2VN02</accession>
<feature type="transmembrane region" description="Helical" evidence="15">
    <location>
        <begin position="171"/>
        <end position="189"/>
    </location>
</feature>
<evidence type="ECO:0000256" key="7">
    <source>
        <dbReference type="ARBA" id="ARBA00022679"/>
    </source>
</evidence>
<dbReference type="SMART" id="SM00091">
    <property type="entry name" value="PAS"/>
    <property type="match status" value="1"/>
</dbReference>
<dbReference type="PANTHER" id="PTHR44936:SF10">
    <property type="entry name" value="SENSOR PROTEIN RSTB"/>
    <property type="match status" value="1"/>
</dbReference>
<dbReference type="InterPro" id="IPR039506">
    <property type="entry name" value="SPOB_a"/>
</dbReference>
<dbReference type="Gene3D" id="3.30.565.10">
    <property type="entry name" value="Histidine kinase-like ATPase, C-terminal domain"/>
    <property type="match status" value="1"/>
</dbReference>
<dbReference type="Pfam" id="PF02518">
    <property type="entry name" value="HATPase_c"/>
    <property type="match status" value="1"/>
</dbReference>
<sequence length="535" mass="59052">MFSWKNLSFRRRLLIIMTLSGLIELLILTAAGFAYIKHSQQEEMGYKALGIAQFLAQSRSVVDMVESEQVGELPLEFLELTELIGATFIVIGNKEGIRLIHPVEERVGKPMKGGDNARALELGQSYVSYAEGSLGKSVRGKTPVIDQHGNIIGVVSVGYLLDSLQDRIEPYLAFLIAMALLVVIANAVLSNYASRRFQKAILGFEPEEIGRLYVELDVTMSTIKEGVISIDNAGTVRSINKSACEILKIDRENVLNLPMKDVLPDSDLVDILATKEPQHDIDLYLNDQRIVANRNPIIVKGEVVGAVSSFRRRDEITELTKQLSQTREYADMLRSQTHEHRNKLNTISGLVQLGETEQVQKLIGQETAHYQALIGFIRDAVKDPLVAGLLLGKTERARELGLMLEIDAGTRLEQLPENIIADDLVTILGNLIDNAFDAMIAERENRVANNVFVSISDYGTEIILEVEDTGCGLPEDINVSRLIEKGVSSKAKANRGVGLYLVSKLVSQYGGQLELGNGPTQGARATVYIPKDKRK</sequence>
<keyword evidence="6" id="KW-0597">Phosphoprotein</keyword>
<feature type="domain" description="Histidine kinase" evidence="16">
    <location>
        <begin position="335"/>
        <end position="533"/>
    </location>
</feature>
<dbReference type="GO" id="GO:0005886">
    <property type="term" value="C:plasma membrane"/>
    <property type="evidence" value="ECO:0007669"/>
    <property type="project" value="UniProtKB-SubCell"/>
</dbReference>
<evidence type="ECO:0000256" key="2">
    <source>
        <dbReference type="ARBA" id="ARBA00004533"/>
    </source>
</evidence>
<dbReference type="InterPro" id="IPR013767">
    <property type="entry name" value="PAS_fold"/>
</dbReference>
<dbReference type="Proteomes" id="UP000018211">
    <property type="component" value="Unassembled WGS sequence"/>
</dbReference>
<dbReference type="Gene3D" id="1.10.287.130">
    <property type="match status" value="1"/>
</dbReference>
<keyword evidence="13" id="KW-0902">Two-component regulatory system</keyword>
<keyword evidence="10 17" id="KW-0418">Kinase</keyword>
<dbReference type="SMART" id="SM00387">
    <property type="entry name" value="HATPase_c"/>
    <property type="match status" value="1"/>
</dbReference>
<keyword evidence="5" id="KW-1003">Cell membrane</keyword>
<evidence type="ECO:0000256" key="11">
    <source>
        <dbReference type="ARBA" id="ARBA00022840"/>
    </source>
</evidence>
<dbReference type="PROSITE" id="PS50109">
    <property type="entry name" value="HIS_KIN"/>
    <property type="match status" value="1"/>
</dbReference>
<dbReference type="FunFam" id="3.30.450.20:FF:000018">
    <property type="entry name" value="Sensor histidine kinase DcuS"/>
    <property type="match status" value="1"/>
</dbReference>
<dbReference type="InterPro" id="IPR005467">
    <property type="entry name" value="His_kinase_dom"/>
</dbReference>
<dbReference type="SUPFAM" id="SSF103190">
    <property type="entry name" value="Sensory domain-like"/>
    <property type="match status" value="1"/>
</dbReference>
<dbReference type="InterPro" id="IPR036890">
    <property type="entry name" value="HATPase_C_sf"/>
</dbReference>
<dbReference type="PANTHER" id="PTHR44936">
    <property type="entry name" value="SENSOR PROTEIN CREC"/>
    <property type="match status" value="1"/>
</dbReference>
<dbReference type="InterPro" id="IPR033463">
    <property type="entry name" value="sCache_3"/>
</dbReference>
<evidence type="ECO:0000256" key="5">
    <source>
        <dbReference type="ARBA" id="ARBA00022475"/>
    </source>
</evidence>
<dbReference type="InterPro" id="IPR029151">
    <property type="entry name" value="Sensor-like_sf"/>
</dbReference>
<evidence type="ECO:0000256" key="4">
    <source>
        <dbReference type="ARBA" id="ARBA00012438"/>
    </source>
</evidence>
<evidence type="ECO:0000256" key="8">
    <source>
        <dbReference type="ARBA" id="ARBA00022692"/>
    </source>
</evidence>
<name>A0AAV2VN02_9VIBR</name>
<dbReference type="InterPro" id="IPR004358">
    <property type="entry name" value="Sig_transdc_His_kin-like_C"/>
</dbReference>
<dbReference type="PRINTS" id="PR00344">
    <property type="entry name" value="BCTRLSENSOR"/>
</dbReference>
<evidence type="ECO:0000256" key="9">
    <source>
        <dbReference type="ARBA" id="ARBA00022741"/>
    </source>
</evidence>
<protein>
    <recommendedName>
        <fullName evidence="4">histidine kinase</fullName>
        <ecNumber evidence="4">2.7.13.3</ecNumber>
    </recommendedName>
</protein>
<dbReference type="InterPro" id="IPR035965">
    <property type="entry name" value="PAS-like_dom_sf"/>
</dbReference>
<dbReference type="Gene3D" id="3.30.450.20">
    <property type="entry name" value="PAS domain"/>
    <property type="match status" value="2"/>
</dbReference>
<dbReference type="SUPFAM" id="SSF55874">
    <property type="entry name" value="ATPase domain of HSP90 chaperone/DNA topoisomerase II/histidine kinase"/>
    <property type="match status" value="1"/>
</dbReference>
<dbReference type="InterPro" id="IPR000014">
    <property type="entry name" value="PAS"/>
</dbReference>
<keyword evidence="7" id="KW-0808">Transferase</keyword>
<proteinExistence type="predicted"/>
<keyword evidence="9" id="KW-0547">Nucleotide-binding</keyword>
<dbReference type="EMBL" id="CAOF01000076">
    <property type="protein sequence ID" value="CCO46108.1"/>
    <property type="molecule type" value="Genomic_DNA"/>
</dbReference>
<dbReference type="Pfam" id="PF00989">
    <property type="entry name" value="PAS"/>
    <property type="match status" value="1"/>
</dbReference>
<evidence type="ECO:0000256" key="14">
    <source>
        <dbReference type="ARBA" id="ARBA00023136"/>
    </source>
</evidence>
<evidence type="ECO:0000256" key="15">
    <source>
        <dbReference type="SAM" id="Phobius"/>
    </source>
</evidence>
<evidence type="ECO:0000256" key="10">
    <source>
        <dbReference type="ARBA" id="ARBA00022777"/>
    </source>
</evidence>
<dbReference type="GO" id="GO:0006355">
    <property type="term" value="P:regulation of DNA-templated transcription"/>
    <property type="evidence" value="ECO:0007669"/>
    <property type="project" value="InterPro"/>
</dbReference>